<evidence type="ECO:0000256" key="2">
    <source>
        <dbReference type="SAM" id="Phobius"/>
    </source>
</evidence>
<dbReference type="InterPro" id="IPR018682">
    <property type="entry name" value="DUF2167_membr"/>
</dbReference>
<feature type="transmembrane region" description="Helical" evidence="2">
    <location>
        <begin position="253"/>
        <end position="277"/>
    </location>
</feature>
<feature type="chain" id="PRO_5045615714" evidence="3">
    <location>
        <begin position="19"/>
        <end position="302"/>
    </location>
</feature>
<keyword evidence="2" id="KW-0812">Transmembrane</keyword>
<comment type="caution">
    <text evidence="4">The sequence shown here is derived from an EMBL/GenBank/DDBJ whole genome shotgun (WGS) entry which is preliminary data.</text>
</comment>
<feature type="region of interest" description="Disordered" evidence="1">
    <location>
        <begin position="283"/>
        <end position="302"/>
    </location>
</feature>
<reference evidence="5" key="1">
    <citation type="journal article" date="2019" name="Int. J. Syst. Evol. Microbiol.">
        <title>The Global Catalogue of Microorganisms (GCM) 10K type strain sequencing project: providing services to taxonomists for standard genome sequencing and annotation.</title>
        <authorList>
            <consortium name="The Broad Institute Genomics Platform"/>
            <consortium name="The Broad Institute Genome Sequencing Center for Infectious Disease"/>
            <person name="Wu L."/>
            <person name="Ma J."/>
        </authorList>
    </citation>
    <scope>NUCLEOTIDE SEQUENCE [LARGE SCALE GENOMIC DNA]</scope>
    <source>
        <strain evidence="5">CGMCC 4.1782</strain>
    </source>
</reference>
<keyword evidence="2" id="KW-1133">Transmembrane helix</keyword>
<name>A0ABW5CYQ6_9BACT</name>
<sequence>MKHIYTLLFCLFAGYASFAQTDSLSLRIAEIEKSLNYQHGEISLGEGMAKIVVPKGFRYLDAKQSEYVLTELWGNPASGTTLGMLVPEGKGVLDADTWVFDIEYEDMGYVKDTDAADIDYTELLETMQEDMTEANKERVANGYDEIKLIGWASQPYYDNNKKVLHWAKELNFGGAESNTLNYNVRVLGRKGVLMLNAIADMNSLPEVKQNIPLILNSVTFEQGHSYFDFDPNVDEVAAWTIGSLVAGKILTKVGFFALLLKFWKVIALAIVGGGSALMKLLKGRKKEEPAPEPEQEYEKVAN</sequence>
<proteinExistence type="predicted"/>
<evidence type="ECO:0000313" key="4">
    <source>
        <dbReference type="EMBL" id="MFD2246928.1"/>
    </source>
</evidence>
<gene>
    <name evidence="4" type="ORF">ACFSKP_11725</name>
</gene>
<accession>A0ABW5CYQ6</accession>
<dbReference type="RefSeq" id="WP_250428703.1">
    <property type="nucleotide sequence ID" value="NZ_JALPRR010000001.1"/>
</dbReference>
<evidence type="ECO:0000313" key="5">
    <source>
        <dbReference type="Proteomes" id="UP001597374"/>
    </source>
</evidence>
<dbReference type="Proteomes" id="UP001597374">
    <property type="component" value="Unassembled WGS sequence"/>
</dbReference>
<organism evidence="4 5">
    <name type="scientific">Pontibacter ruber</name>
    <dbReference type="NCBI Taxonomy" id="1343895"/>
    <lineage>
        <taxon>Bacteria</taxon>
        <taxon>Pseudomonadati</taxon>
        <taxon>Bacteroidota</taxon>
        <taxon>Cytophagia</taxon>
        <taxon>Cytophagales</taxon>
        <taxon>Hymenobacteraceae</taxon>
        <taxon>Pontibacter</taxon>
    </lineage>
</organism>
<evidence type="ECO:0000256" key="1">
    <source>
        <dbReference type="SAM" id="MobiDB-lite"/>
    </source>
</evidence>
<dbReference type="Pfam" id="PF09935">
    <property type="entry name" value="DUF2167"/>
    <property type="match status" value="1"/>
</dbReference>
<dbReference type="EMBL" id="JBHUIM010000001">
    <property type="protein sequence ID" value="MFD2246928.1"/>
    <property type="molecule type" value="Genomic_DNA"/>
</dbReference>
<protein>
    <submittedName>
        <fullName evidence="4">DUF2167 domain-containing protein</fullName>
    </submittedName>
</protein>
<keyword evidence="2" id="KW-0472">Membrane</keyword>
<keyword evidence="3" id="KW-0732">Signal</keyword>
<keyword evidence="5" id="KW-1185">Reference proteome</keyword>
<feature type="signal peptide" evidence="3">
    <location>
        <begin position="1"/>
        <end position="18"/>
    </location>
</feature>
<evidence type="ECO:0000256" key="3">
    <source>
        <dbReference type="SAM" id="SignalP"/>
    </source>
</evidence>